<dbReference type="AlphaFoldDB" id="A0A0E9PMX1"/>
<reference evidence="1" key="1">
    <citation type="submission" date="2014-11" db="EMBL/GenBank/DDBJ databases">
        <authorList>
            <person name="Amaro Gonzalez C."/>
        </authorList>
    </citation>
    <scope>NUCLEOTIDE SEQUENCE</scope>
</reference>
<evidence type="ECO:0000313" key="1">
    <source>
        <dbReference type="EMBL" id="JAH05415.1"/>
    </source>
</evidence>
<dbReference type="EMBL" id="GBXM01103162">
    <property type="protein sequence ID" value="JAH05415.1"/>
    <property type="molecule type" value="Transcribed_RNA"/>
</dbReference>
<proteinExistence type="predicted"/>
<accession>A0A0E9PMX1</accession>
<protein>
    <submittedName>
        <fullName evidence="1">Uncharacterized protein</fullName>
    </submittedName>
</protein>
<organism evidence="1">
    <name type="scientific">Anguilla anguilla</name>
    <name type="common">European freshwater eel</name>
    <name type="synonym">Muraena anguilla</name>
    <dbReference type="NCBI Taxonomy" id="7936"/>
    <lineage>
        <taxon>Eukaryota</taxon>
        <taxon>Metazoa</taxon>
        <taxon>Chordata</taxon>
        <taxon>Craniata</taxon>
        <taxon>Vertebrata</taxon>
        <taxon>Euteleostomi</taxon>
        <taxon>Actinopterygii</taxon>
        <taxon>Neopterygii</taxon>
        <taxon>Teleostei</taxon>
        <taxon>Anguilliformes</taxon>
        <taxon>Anguillidae</taxon>
        <taxon>Anguilla</taxon>
    </lineage>
</organism>
<sequence>MPVLSEAGSPTGALMAIVPLRVREDAVCLDQKCFSVCQCLVGIL</sequence>
<reference evidence="1" key="2">
    <citation type="journal article" date="2015" name="Fish Shellfish Immunol.">
        <title>Early steps in the European eel (Anguilla anguilla)-Vibrio vulnificus interaction in the gills: Role of the RtxA13 toxin.</title>
        <authorList>
            <person name="Callol A."/>
            <person name="Pajuelo D."/>
            <person name="Ebbesson L."/>
            <person name="Teles M."/>
            <person name="MacKenzie S."/>
            <person name="Amaro C."/>
        </authorList>
    </citation>
    <scope>NUCLEOTIDE SEQUENCE</scope>
</reference>
<name>A0A0E9PMX1_ANGAN</name>